<dbReference type="GO" id="GO:0030313">
    <property type="term" value="C:cell envelope"/>
    <property type="evidence" value="ECO:0007669"/>
    <property type="project" value="UniProtKB-SubCell"/>
</dbReference>
<sequence length="185" mass="19383">MAPISRFIRTTVSAAVACGFLLVFAAPAAFAHDSLKRSSPNKNAKVPGVETIELEYSAHVRFPAVVLLDPAGKNVALGKPRSVDSTVFTDVAAPLAPGGYTIAWRVVSSDGHPIEGEIPFTVTGSGASTSSPAAAARTPSATTVATDEPESRISGWLWVSLAVLVVIGIAVWMRTFQKTRPHSTE</sequence>
<keyword evidence="4" id="KW-0186">Copper</keyword>
<keyword evidence="6" id="KW-0812">Transmembrane</keyword>
<evidence type="ECO:0000256" key="4">
    <source>
        <dbReference type="ARBA" id="ARBA00023008"/>
    </source>
</evidence>
<keyword evidence="2" id="KW-0479">Metal-binding</keyword>
<dbReference type="GO" id="GO:0005507">
    <property type="term" value="F:copper ion binding"/>
    <property type="evidence" value="ECO:0007669"/>
    <property type="project" value="InterPro"/>
</dbReference>
<dbReference type="Proteomes" id="UP000334990">
    <property type="component" value="Unassembled WGS sequence"/>
</dbReference>
<dbReference type="OrthoDB" id="5242236at2"/>
<dbReference type="Pfam" id="PF04234">
    <property type="entry name" value="CopC"/>
    <property type="match status" value="1"/>
</dbReference>
<evidence type="ECO:0000256" key="7">
    <source>
        <dbReference type="SAM" id="SignalP"/>
    </source>
</evidence>
<protein>
    <submittedName>
        <fullName evidence="9">Copper resistance protein C</fullName>
    </submittedName>
</protein>
<feature type="transmembrane region" description="Helical" evidence="6">
    <location>
        <begin position="155"/>
        <end position="173"/>
    </location>
</feature>
<keyword evidence="6" id="KW-1133">Transmembrane helix</keyword>
<feature type="chain" id="PRO_5024303141" evidence="7">
    <location>
        <begin position="32"/>
        <end position="185"/>
    </location>
</feature>
<dbReference type="RefSeq" id="WP_155339543.1">
    <property type="nucleotide sequence ID" value="NZ_BAAABN010000068.1"/>
</dbReference>
<feature type="region of interest" description="Disordered" evidence="5">
    <location>
        <begin position="122"/>
        <end position="143"/>
    </location>
</feature>
<evidence type="ECO:0000313" key="9">
    <source>
        <dbReference type="EMBL" id="GES03368.1"/>
    </source>
</evidence>
<keyword evidence="3 7" id="KW-0732">Signal</keyword>
<organism evidence="9 10">
    <name type="scientific">Acrocarpospora corrugata</name>
    <dbReference type="NCBI Taxonomy" id="35763"/>
    <lineage>
        <taxon>Bacteria</taxon>
        <taxon>Bacillati</taxon>
        <taxon>Actinomycetota</taxon>
        <taxon>Actinomycetes</taxon>
        <taxon>Streptosporangiales</taxon>
        <taxon>Streptosporangiaceae</taxon>
        <taxon>Acrocarpospora</taxon>
    </lineage>
</organism>
<evidence type="ECO:0000256" key="6">
    <source>
        <dbReference type="SAM" id="Phobius"/>
    </source>
</evidence>
<proteinExistence type="predicted"/>
<reference evidence="9 10" key="1">
    <citation type="submission" date="2019-10" db="EMBL/GenBank/DDBJ databases">
        <title>Whole genome shotgun sequence of Acrocarpospora corrugata NBRC 13972.</title>
        <authorList>
            <person name="Ichikawa N."/>
            <person name="Kimura A."/>
            <person name="Kitahashi Y."/>
            <person name="Komaki H."/>
            <person name="Oguchi A."/>
        </authorList>
    </citation>
    <scope>NUCLEOTIDE SEQUENCE [LARGE SCALE GENOMIC DNA]</scope>
    <source>
        <strain evidence="9 10">NBRC 13972</strain>
    </source>
</reference>
<evidence type="ECO:0000256" key="3">
    <source>
        <dbReference type="ARBA" id="ARBA00022729"/>
    </source>
</evidence>
<dbReference type="SUPFAM" id="SSF81296">
    <property type="entry name" value="E set domains"/>
    <property type="match status" value="1"/>
</dbReference>
<evidence type="ECO:0000256" key="2">
    <source>
        <dbReference type="ARBA" id="ARBA00022723"/>
    </source>
</evidence>
<evidence type="ECO:0000256" key="1">
    <source>
        <dbReference type="ARBA" id="ARBA00004196"/>
    </source>
</evidence>
<dbReference type="InterPro" id="IPR014755">
    <property type="entry name" value="Cu-Rt/internalin_Ig-like"/>
</dbReference>
<gene>
    <name evidence="9" type="primary">pcoC_2</name>
    <name evidence="9" type="ORF">Acor_54340</name>
</gene>
<dbReference type="PANTHER" id="PTHR34820">
    <property type="entry name" value="INNER MEMBRANE PROTEIN YEBZ"/>
    <property type="match status" value="1"/>
</dbReference>
<accession>A0A5M3WA41</accession>
<dbReference type="GO" id="GO:0042597">
    <property type="term" value="C:periplasmic space"/>
    <property type="evidence" value="ECO:0007669"/>
    <property type="project" value="InterPro"/>
</dbReference>
<dbReference type="GO" id="GO:0046688">
    <property type="term" value="P:response to copper ion"/>
    <property type="evidence" value="ECO:0007669"/>
    <property type="project" value="InterPro"/>
</dbReference>
<comment type="caution">
    <text evidence="9">The sequence shown here is derived from an EMBL/GenBank/DDBJ whole genome shotgun (WGS) entry which is preliminary data.</text>
</comment>
<dbReference type="InterPro" id="IPR014756">
    <property type="entry name" value="Ig_E-set"/>
</dbReference>
<feature type="domain" description="CopC" evidence="8">
    <location>
        <begin position="32"/>
        <end position="122"/>
    </location>
</feature>
<dbReference type="InterPro" id="IPR007348">
    <property type="entry name" value="CopC_dom"/>
</dbReference>
<name>A0A5M3WA41_9ACTN</name>
<dbReference type="AlphaFoldDB" id="A0A5M3WA41"/>
<keyword evidence="6" id="KW-0472">Membrane</keyword>
<evidence type="ECO:0000256" key="5">
    <source>
        <dbReference type="SAM" id="MobiDB-lite"/>
    </source>
</evidence>
<dbReference type="GO" id="GO:0006825">
    <property type="term" value="P:copper ion transport"/>
    <property type="evidence" value="ECO:0007669"/>
    <property type="project" value="InterPro"/>
</dbReference>
<dbReference type="GO" id="GO:0005886">
    <property type="term" value="C:plasma membrane"/>
    <property type="evidence" value="ECO:0007669"/>
    <property type="project" value="TreeGrafter"/>
</dbReference>
<dbReference type="Gene3D" id="2.60.40.1220">
    <property type="match status" value="1"/>
</dbReference>
<evidence type="ECO:0000259" key="8">
    <source>
        <dbReference type="Pfam" id="PF04234"/>
    </source>
</evidence>
<evidence type="ECO:0000313" key="10">
    <source>
        <dbReference type="Proteomes" id="UP000334990"/>
    </source>
</evidence>
<dbReference type="EMBL" id="BLAD01000068">
    <property type="protein sequence ID" value="GES03368.1"/>
    <property type="molecule type" value="Genomic_DNA"/>
</dbReference>
<dbReference type="PANTHER" id="PTHR34820:SF4">
    <property type="entry name" value="INNER MEMBRANE PROTEIN YEBZ"/>
    <property type="match status" value="1"/>
</dbReference>
<keyword evidence="10" id="KW-1185">Reference proteome</keyword>
<feature type="signal peptide" evidence="7">
    <location>
        <begin position="1"/>
        <end position="31"/>
    </location>
</feature>
<dbReference type="InterPro" id="IPR032694">
    <property type="entry name" value="CopC/D"/>
</dbReference>
<comment type="subcellular location">
    <subcellularLocation>
        <location evidence="1">Cell envelope</location>
    </subcellularLocation>
</comment>